<sequence>MFRVEKRPQSRRSLKRTCSMTLCLVCMYRRECKTPCLVRAVILKGSLYIQLLLTISKVAYRAAPAGSPSPFALKKPTNITMEVVRLSALSLKASWVAHSHVCRDDMRLCAIVCFARRIYASSRHCPCTIRANMGLNIAIFALMSLGSHS</sequence>
<proteinExistence type="predicted"/>
<evidence type="ECO:0000313" key="2">
    <source>
        <dbReference type="Proteomes" id="UP000814176"/>
    </source>
</evidence>
<protein>
    <submittedName>
        <fullName evidence="1">Uncharacterized protein</fullName>
    </submittedName>
</protein>
<evidence type="ECO:0000313" key="1">
    <source>
        <dbReference type="EMBL" id="KAH9833404.1"/>
    </source>
</evidence>
<dbReference type="Proteomes" id="UP000814176">
    <property type="component" value="Unassembled WGS sequence"/>
</dbReference>
<dbReference type="EMBL" id="JADCUA010000018">
    <property type="protein sequence ID" value="KAH9833404.1"/>
    <property type="molecule type" value="Genomic_DNA"/>
</dbReference>
<comment type="caution">
    <text evidence="1">The sequence shown here is derived from an EMBL/GenBank/DDBJ whole genome shotgun (WGS) entry which is preliminary data.</text>
</comment>
<organism evidence="1 2">
    <name type="scientific">Rhodofomes roseus</name>
    <dbReference type="NCBI Taxonomy" id="34475"/>
    <lineage>
        <taxon>Eukaryota</taxon>
        <taxon>Fungi</taxon>
        <taxon>Dikarya</taxon>
        <taxon>Basidiomycota</taxon>
        <taxon>Agaricomycotina</taxon>
        <taxon>Agaricomycetes</taxon>
        <taxon>Polyporales</taxon>
        <taxon>Rhodofomes</taxon>
    </lineage>
</organism>
<dbReference type="RefSeq" id="XP_047776144.1">
    <property type="nucleotide sequence ID" value="XM_047924451.1"/>
</dbReference>
<dbReference type="GeneID" id="72005183"/>
<accession>A0ABQ8K857</accession>
<name>A0ABQ8K857_9APHY</name>
<keyword evidence="2" id="KW-1185">Reference proteome</keyword>
<gene>
    <name evidence="1" type="ORF">C8Q71DRAFT_773237</name>
</gene>
<reference evidence="1 2" key="1">
    <citation type="journal article" date="2021" name="Environ. Microbiol.">
        <title>Gene family expansions and transcriptome signatures uncover fungal adaptations to wood decay.</title>
        <authorList>
            <person name="Hage H."/>
            <person name="Miyauchi S."/>
            <person name="Viragh M."/>
            <person name="Drula E."/>
            <person name="Min B."/>
            <person name="Chaduli D."/>
            <person name="Navarro D."/>
            <person name="Favel A."/>
            <person name="Norest M."/>
            <person name="Lesage-Meessen L."/>
            <person name="Balint B."/>
            <person name="Merenyi Z."/>
            <person name="de Eugenio L."/>
            <person name="Morin E."/>
            <person name="Martinez A.T."/>
            <person name="Baldrian P."/>
            <person name="Stursova M."/>
            <person name="Martinez M.J."/>
            <person name="Novotny C."/>
            <person name="Magnuson J.K."/>
            <person name="Spatafora J.W."/>
            <person name="Maurice S."/>
            <person name="Pangilinan J."/>
            <person name="Andreopoulos W."/>
            <person name="LaButti K."/>
            <person name="Hundley H."/>
            <person name="Na H."/>
            <person name="Kuo A."/>
            <person name="Barry K."/>
            <person name="Lipzen A."/>
            <person name="Henrissat B."/>
            <person name="Riley R."/>
            <person name="Ahrendt S."/>
            <person name="Nagy L.G."/>
            <person name="Grigoriev I.V."/>
            <person name="Martin F."/>
            <person name="Rosso M.N."/>
        </authorList>
    </citation>
    <scope>NUCLEOTIDE SEQUENCE [LARGE SCALE GENOMIC DNA]</scope>
    <source>
        <strain evidence="1 2">CIRM-BRFM 1785</strain>
    </source>
</reference>